<evidence type="ECO:0000313" key="2">
    <source>
        <dbReference type="Proteomes" id="UP001057452"/>
    </source>
</evidence>
<name>A0ACB9VWS0_CHAAC</name>
<accession>A0ACB9VWS0</accession>
<evidence type="ECO:0000313" key="1">
    <source>
        <dbReference type="EMBL" id="KAI4804861.1"/>
    </source>
</evidence>
<keyword evidence="2" id="KW-1185">Reference proteome</keyword>
<protein>
    <submittedName>
        <fullName evidence="1">Uncharacterized protein</fullName>
    </submittedName>
</protein>
<feature type="non-terminal residue" evidence="1">
    <location>
        <position position="87"/>
    </location>
</feature>
<comment type="caution">
    <text evidence="1">The sequence shown here is derived from an EMBL/GenBank/DDBJ whole genome shotgun (WGS) entry which is preliminary data.</text>
</comment>
<proteinExistence type="predicted"/>
<feature type="non-terminal residue" evidence="1">
    <location>
        <position position="1"/>
    </location>
</feature>
<organism evidence="1 2">
    <name type="scientific">Chaenocephalus aceratus</name>
    <name type="common">Blackfin icefish</name>
    <name type="synonym">Chaenichthys aceratus</name>
    <dbReference type="NCBI Taxonomy" id="36190"/>
    <lineage>
        <taxon>Eukaryota</taxon>
        <taxon>Metazoa</taxon>
        <taxon>Chordata</taxon>
        <taxon>Craniata</taxon>
        <taxon>Vertebrata</taxon>
        <taxon>Euteleostomi</taxon>
        <taxon>Actinopterygii</taxon>
        <taxon>Neopterygii</taxon>
        <taxon>Teleostei</taxon>
        <taxon>Neoteleostei</taxon>
        <taxon>Acanthomorphata</taxon>
        <taxon>Eupercaria</taxon>
        <taxon>Perciformes</taxon>
        <taxon>Notothenioidei</taxon>
        <taxon>Channichthyidae</taxon>
        <taxon>Chaenocephalus</taxon>
    </lineage>
</organism>
<gene>
    <name evidence="1" type="ORF">KUCAC02_026473</name>
</gene>
<reference evidence="1" key="1">
    <citation type="submission" date="2022-05" db="EMBL/GenBank/DDBJ databases">
        <title>Chromosome-level genome of Chaenocephalus aceratus.</title>
        <authorList>
            <person name="Park H."/>
        </authorList>
    </citation>
    <scope>NUCLEOTIDE SEQUENCE</scope>
    <source>
        <strain evidence="1">KU_202001</strain>
    </source>
</reference>
<dbReference type="Proteomes" id="UP001057452">
    <property type="component" value="Chromosome 15"/>
</dbReference>
<sequence>LLGTLRNGDVGNKENWKEDPRLLGGSGVRSFPELKSLIISSDTCSQPQTLVHLENQLFALLAPRVHSWIRVKPTSEDGAGFMYVRIS</sequence>
<dbReference type="EMBL" id="CM043799">
    <property type="protein sequence ID" value="KAI4804861.1"/>
    <property type="molecule type" value="Genomic_DNA"/>
</dbReference>